<dbReference type="InterPro" id="IPR003730">
    <property type="entry name" value="Cu_polyphenol_OxRdtase"/>
</dbReference>
<comment type="catalytic activity">
    <reaction evidence="9">
        <text>adenosine + H2O + H(+) = inosine + NH4(+)</text>
        <dbReference type="Rhea" id="RHEA:24408"/>
        <dbReference type="ChEBI" id="CHEBI:15377"/>
        <dbReference type="ChEBI" id="CHEBI:15378"/>
        <dbReference type="ChEBI" id="CHEBI:16335"/>
        <dbReference type="ChEBI" id="CHEBI:17596"/>
        <dbReference type="ChEBI" id="CHEBI:28938"/>
        <dbReference type="EC" id="3.5.4.4"/>
    </reaction>
    <physiologicalReaction direction="left-to-right" evidence="9">
        <dbReference type="Rhea" id="RHEA:24409"/>
    </physiologicalReaction>
</comment>
<name>A0ABT8GAN5_9MICO</name>
<evidence type="ECO:0000256" key="5">
    <source>
        <dbReference type="ARBA" id="ARBA00022723"/>
    </source>
</evidence>
<dbReference type="Pfam" id="PF02578">
    <property type="entry name" value="Cu-oxidase_4"/>
    <property type="match status" value="1"/>
</dbReference>
<evidence type="ECO:0000256" key="11">
    <source>
        <dbReference type="ARBA" id="ARBA00049893"/>
    </source>
</evidence>
<keyword evidence="8" id="KW-0186">Copper</keyword>
<comment type="catalytic activity">
    <reaction evidence="1">
        <text>inosine + phosphate = alpha-D-ribose 1-phosphate + hypoxanthine</text>
        <dbReference type="Rhea" id="RHEA:27646"/>
        <dbReference type="ChEBI" id="CHEBI:17368"/>
        <dbReference type="ChEBI" id="CHEBI:17596"/>
        <dbReference type="ChEBI" id="CHEBI:43474"/>
        <dbReference type="ChEBI" id="CHEBI:57720"/>
        <dbReference type="EC" id="2.4.2.1"/>
    </reaction>
    <physiologicalReaction direction="left-to-right" evidence="1">
        <dbReference type="Rhea" id="RHEA:27647"/>
    </physiologicalReaction>
</comment>
<evidence type="ECO:0000256" key="10">
    <source>
        <dbReference type="ARBA" id="ARBA00048968"/>
    </source>
</evidence>
<evidence type="ECO:0000256" key="4">
    <source>
        <dbReference type="ARBA" id="ARBA00022679"/>
    </source>
</evidence>
<dbReference type="InterPro" id="IPR011324">
    <property type="entry name" value="Cytotoxic_necrot_fac-like_cat"/>
</dbReference>
<comment type="catalytic activity">
    <reaction evidence="10">
        <text>adenosine + phosphate = alpha-D-ribose 1-phosphate + adenine</text>
        <dbReference type="Rhea" id="RHEA:27642"/>
        <dbReference type="ChEBI" id="CHEBI:16335"/>
        <dbReference type="ChEBI" id="CHEBI:16708"/>
        <dbReference type="ChEBI" id="CHEBI:43474"/>
        <dbReference type="ChEBI" id="CHEBI:57720"/>
        <dbReference type="EC" id="2.4.2.1"/>
    </reaction>
    <physiologicalReaction direction="left-to-right" evidence="10">
        <dbReference type="Rhea" id="RHEA:27643"/>
    </physiologicalReaction>
</comment>
<keyword evidence="5" id="KW-0479">Metal-binding</keyword>
<organism evidence="12 13">
    <name type="scientific">Demequina litoralis</name>
    <dbReference type="NCBI Taxonomy" id="3051660"/>
    <lineage>
        <taxon>Bacteria</taxon>
        <taxon>Bacillati</taxon>
        <taxon>Actinomycetota</taxon>
        <taxon>Actinomycetes</taxon>
        <taxon>Micrococcales</taxon>
        <taxon>Demequinaceae</taxon>
        <taxon>Demequina</taxon>
    </lineage>
</organism>
<evidence type="ECO:0000256" key="1">
    <source>
        <dbReference type="ARBA" id="ARBA00000553"/>
    </source>
</evidence>
<gene>
    <name evidence="12" type="ORF">QQX09_10040</name>
</gene>
<evidence type="ECO:0000313" key="12">
    <source>
        <dbReference type="EMBL" id="MDN4476193.1"/>
    </source>
</evidence>
<dbReference type="CDD" id="cd16833">
    <property type="entry name" value="YfiH"/>
    <property type="match status" value="1"/>
</dbReference>
<keyword evidence="6" id="KW-0378">Hydrolase</keyword>
<comment type="function">
    <text evidence="2">Purine nucleoside enzyme that catalyzes the phosphorolysis of adenosine and inosine nucleosides, yielding D-ribose 1-phosphate and the respective free bases, adenine and hypoxanthine. Also catalyzes the phosphorolysis of S-methyl-5'-thioadenosine into adenine and S-methyl-5-thio-alpha-D-ribose 1-phosphate. Also has adenosine deaminase activity.</text>
</comment>
<evidence type="ECO:0000313" key="13">
    <source>
        <dbReference type="Proteomes" id="UP001172728"/>
    </source>
</evidence>
<comment type="caution">
    <text evidence="12">The sequence shown here is derived from an EMBL/GenBank/DDBJ whole genome shotgun (WGS) entry which is preliminary data.</text>
</comment>
<proteinExistence type="inferred from homology"/>
<evidence type="ECO:0000256" key="6">
    <source>
        <dbReference type="ARBA" id="ARBA00022801"/>
    </source>
</evidence>
<evidence type="ECO:0000256" key="7">
    <source>
        <dbReference type="ARBA" id="ARBA00022833"/>
    </source>
</evidence>
<reference evidence="12" key="1">
    <citation type="submission" date="2023-06" db="EMBL/GenBank/DDBJ databases">
        <title>Sysu t00192.</title>
        <authorList>
            <person name="Gao L."/>
            <person name="Fang B.-Z."/>
            <person name="Li W.-J."/>
        </authorList>
    </citation>
    <scope>NUCLEOTIDE SEQUENCE</scope>
    <source>
        <strain evidence="12">SYSU T00192</strain>
    </source>
</reference>
<dbReference type="RefSeq" id="WP_301134151.1">
    <property type="nucleotide sequence ID" value="NZ_JAUHPW010000007.1"/>
</dbReference>
<dbReference type="SUPFAM" id="SSF64438">
    <property type="entry name" value="CNF1/YfiH-like putative cysteine hydrolases"/>
    <property type="match status" value="1"/>
</dbReference>
<dbReference type="EMBL" id="JAUHPW010000007">
    <property type="protein sequence ID" value="MDN4476193.1"/>
    <property type="molecule type" value="Genomic_DNA"/>
</dbReference>
<dbReference type="PANTHER" id="PTHR30616:SF2">
    <property type="entry name" value="PURINE NUCLEOSIDE PHOSPHORYLASE LACC1"/>
    <property type="match status" value="1"/>
</dbReference>
<evidence type="ECO:0000256" key="2">
    <source>
        <dbReference type="ARBA" id="ARBA00003215"/>
    </source>
</evidence>
<comment type="catalytic activity">
    <reaction evidence="11">
        <text>S-methyl-5'-thioadenosine + phosphate = 5-(methylsulfanyl)-alpha-D-ribose 1-phosphate + adenine</text>
        <dbReference type="Rhea" id="RHEA:11852"/>
        <dbReference type="ChEBI" id="CHEBI:16708"/>
        <dbReference type="ChEBI" id="CHEBI:17509"/>
        <dbReference type="ChEBI" id="CHEBI:43474"/>
        <dbReference type="ChEBI" id="CHEBI:58533"/>
        <dbReference type="EC" id="2.4.2.28"/>
    </reaction>
    <physiologicalReaction direction="left-to-right" evidence="11">
        <dbReference type="Rhea" id="RHEA:11853"/>
    </physiologicalReaction>
</comment>
<keyword evidence="13" id="KW-1185">Reference proteome</keyword>
<evidence type="ECO:0000256" key="8">
    <source>
        <dbReference type="ARBA" id="ARBA00023008"/>
    </source>
</evidence>
<sequence length="243" mass="25103">MLDAGLPVRAFFTTRAGGLSAGPYESLNLATHVGDDQETVARNRAAVSVMAGAPVSFLHAEHGIRVAEVTYPGEDPEVADVLVTRTPGVALGAIAADCVPILMHDAATGAVAAVHAGREGVRLGAVDAAVAGLLDLRTPAQRRARGGMSASIGPAACGRCYEVPADMRDAVAARHATARSTTRAGTPALDLPRAVETRLGELGFTSVLRQRVCTIEDARLFSHRRDGVTGRHAGVVVCGVSVR</sequence>
<dbReference type="Gene3D" id="3.60.140.10">
    <property type="entry name" value="CNF1/YfiH-like putative cysteine hydrolases"/>
    <property type="match status" value="1"/>
</dbReference>
<evidence type="ECO:0000256" key="3">
    <source>
        <dbReference type="ARBA" id="ARBA00007353"/>
    </source>
</evidence>
<dbReference type="InterPro" id="IPR038371">
    <property type="entry name" value="Cu_polyphenol_OxRdtase_sf"/>
</dbReference>
<accession>A0ABT8GAN5</accession>
<comment type="similarity">
    <text evidence="3">Belongs to the purine nucleoside phosphorylase YfiH/LACC1 family.</text>
</comment>
<keyword evidence="4" id="KW-0808">Transferase</keyword>
<evidence type="ECO:0000256" key="9">
    <source>
        <dbReference type="ARBA" id="ARBA00047989"/>
    </source>
</evidence>
<dbReference type="PANTHER" id="PTHR30616">
    <property type="entry name" value="UNCHARACTERIZED PROTEIN YFIH"/>
    <property type="match status" value="1"/>
</dbReference>
<dbReference type="Proteomes" id="UP001172728">
    <property type="component" value="Unassembled WGS sequence"/>
</dbReference>
<protein>
    <submittedName>
        <fullName evidence="12">Polyphenol oxidase family protein</fullName>
    </submittedName>
</protein>
<keyword evidence="7" id="KW-0862">Zinc</keyword>